<evidence type="ECO:0000256" key="4">
    <source>
        <dbReference type="ARBA" id="ARBA00022692"/>
    </source>
</evidence>
<evidence type="ECO:0000256" key="2">
    <source>
        <dbReference type="ARBA" id="ARBA00022448"/>
    </source>
</evidence>
<evidence type="ECO:0000313" key="13">
    <source>
        <dbReference type="EMBL" id="SFU66638.1"/>
    </source>
</evidence>
<keyword evidence="14" id="KW-1185">Reference proteome</keyword>
<dbReference type="SUPFAM" id="SSF56935">
    <property type="entry name" value="Porins"/>
    <property type="match status" value="1"/>
</dbReference>
<dbReference type="OrthoDB" id="9768177at2"/>
<dbReference type="NCBIfam" id="TIGR04057">
    <property type="entry name" value="SusC_RagA_signa"/>
    <property type="match status" value="1"/>
</dbReference>
<feature type="chain" id="PRO_5011613663" evidence="10">
    <location>
        <begin position="31"/>
        <end position="1043"/>
    </location>
</feature>
<feature type="domain" description="TonB-dependent receptor plug" evidence="12">
    <location>
        <begin position="129"/>
        <end position="230"/>
    </location>
</feature>
<feature type="signal peptide" evidence="10">
    <location>
        <begin position="1"/>
        <end position="30"/>
    </location>
</feature>
<comment type="similarity">
    <text evidence="8 9">Belongs to the TonB-dependent receptor family.</text>
</comment>
<dbReference type="RefSeq" id="WP_093025843.1">
    <property type="nucleotide sequence ID" value="NZ_FPBK01000012.1"/>
</dbReference>
<evidence type="ECO:0000256" key="8">
    <source>
        <dbReference type="PROSITE-ProRule" id="PRU01360"/>
    </source>
</evidence>
<accession>A0A1I7I117</accession>
<evidence type="ECO:0000256" key="10">
    <source>
        <dbReference type="SAM" id="SignalP"/>
    </source>
</evidence>
<dbReference type="InterPro" id="IPR023996">
    <property type="entry name" value="TonB-dep_OMP_SusC/RagA"/>
</dbReference>
<gene>
    <name evidence="13" type="ORF">SAMN05216480_11249</name>
</gene>
<dbReference type="Pfam" id="PF07715">
    <property type="entry name" value="Plug"/>
    <property type="match status" value="1"/>
</dbReference>
<dbReference type="Gene3D" id="2.40.170.20">
    <property type="entry name" value="TonB-dependent receptor, beta-barrel domain"/>
    <property type="match status" value="1"/>
</dbReference>
<protein>
    <submittedName>
        <fullName evidence="13">TonB-linked outer membrane protein, SusC/RagA family</fullName>
    </submittedName>
</protein>
<dbReference type="InterPro" id="IPR012910">
    <property type="entry name" value="Plug_dom"/>
</dbReference>
<reference evidence="13 14" key="1">
    <citation type="submission" date="2016-10" db="EMBL/GenBank/DDBJ databases">
        <authorList>
            <person name="de Groot N.N."/>
        </authorList>
    </citation>
    <scope>NUCLEOTIDE SEQUENCE [LARGE SCALE GENOMIC DNA]</scope>
    <source>
        <strain evidence="13 14">CGMCC 1.12333</strain>
    </source>
</reference>
<dbReference type="InterPro" id="IPR039426">
    <property type="entry name" value="TonB-dep_rcpt-like"/>
</dbReference>
<evidence type="ECO:0000259" key="11">
    <source>
        <dbReference type="Pfam" id="PF00593"/>
    </source>
</evidence>
<dbReference type="FunFam" id="2.170.130.10:FF:000008">
    <property type="entry name" value="SusC/RagA family TonB-linked outer membrane protein"/>
    <property type="match status" value="1"/>
</dbReference>
<evidence type="ECO:0000259" key="12">
    <source>
        <dbReference type="Pfam" id="PF07715"/>
    </source>
</evidence>
<proteinExistence type="inferred from homology"/>
<dbReference type="Pfam" id="PF13715">
    <property type="entry name" value="CarbopepD_reg_2"/>
    <property type="match status" value="1"/>
</dbReference>
<dbReference type="Gene3D" id="2.60.40.1120">
    <property type="entry name" value="Carboxypeptidase-like, regulatory domain"/>
    <property type="match status" value="1"/>
</dbReference>
<keyword evidence="2 8" id="KW-0813">Transport</keyword>
<dbReference type="InterPro" id="IPR000531">
    <property type="entry name" value="Beta-barrel_TonB"/>
</dbReference>
<dbReference type="Gene3D" id="2.170.130.10">
    <property type="entry name" value="TonB-dependent receptor, plug domain"/>
    <property type="match status" value="1"/>
</dbReference>
<dbReference type="SUPFAM" id="SSF49464">
    <property type="entry name" value="Carboxypeptidase regulatory domain-like"/>
    <property type="match status" value="1"/>
</dbReference>
<dbReference type="Pfam" id="PF00593">
    <property type="entry name" value="TonB_dep_Rec_b-barrel"/>
    <property type="match status" value="1"/>
</dbReference>
<evidence type="ECO:0000256" key="3">
    <source>
        <dbReference type="ARBA" id="ARBA00022452"/>
    </source>
</evidence>
<evidence type="ECO:0000256" key="7">
    <source>
        <dbReference type="ARBA" id="ARBA00023237"/>
    </source>
</evidence>
<evidence type="ECO:0000256" key="1">
    <source>
        <dbReference type="ARBA" id="ARBA00004571"/>
    </source>
</evidence>
<dbReference type="STRING" id="1224947.SAMN05216480_11249"/>
<comment type="subcellular location">
    <subcellularLocation>
        <location evidence="1 8">Cell outer membrane</location>
        <topology evidence="1 8">Multi-pass membrane protein</topology>
    </subcellularLocation>
</comment>
<dbReference type="InterPro" id="IPR037066">
    <property type="entry name" value="Plug_dom_sf"/>
</dbReference>
<keyword evidence="6 8" id="KW-0472">Membrane</keyword>
<dbReference type="AlphaFoldDB" id="A0A1I7I117"/>
<keyword evidence="5 9" id="KW-0798">TonB box</keyword>
<organism evidence="13 14">
    <name type="scientific">Pustulibacterium marinum</name>
    <dbReference type="NCBI Taxonomy" id="1224947"/>
    <lineage>
        <taxon>Bacteria</taxon>
        <taxon>Pseudomonadati</taxon>
        <taxon>Bacteroidota</taxon>
        <taxon>Flavobacteriia</taxon>
        <taxon>Flavobacteriales</taxon>
        <taxon>Flavobacteriaceae</taxon>
        <taxon>Pustulibacterium</taxon>
    </lineage>
</organism>
<dbReference type="Proteomes" id="UP000199138">
    <property type="component" value="Unassembled WGS sequence"/>
</dbReference>
<evidence type="ECO:0000256" key="5">
    <source>
        <dbReference type="ARBA" id="ARBA00023077"/>
    </source>
</evidence>
<feature type="domain" description="TonB-dependent receptor-like beta-barrel" evidence="11">
    <location>
        <begin position="405"/>
        <end position="896"/>
    </location>
</feature>
<sequence>MRTKYLISPGKIFFCLMVLGCLLGFQRANAQDKITVTGAITGAEDGMLLPGVSVMEKGTSNGTATDFDGNYTLSVAPDAVLVFSYIGFVTKEVSVNGQTAIDVVLTSDTQQLDEVIVVGYGTQKKELVTGANVQVSGDDLQKQSTTSALQALQGQTAGVQITSTSGQPGDGFNVLIRGAGSTGSNSPLYVVDGVLTDDISYLNNADIESISVLKDAASAAIYGSQASNGVVLVTTKKGKKGHAQITFDQYYGIQQVGRTTDMLNSTEYATLINEASLNSGSSVVFSNEDIANISTNTNWLDEMFTDAKTENYTLGITGGSDASSYSSSISYLNQEGVVGGEDLSNYERYNFRFNSDHKLYNDRITFGQNLSFAYIKNNGIGVGGIANNSLRSAFNASPLVPMYDADGNYYNTSGDSAVYLAGFSNPYASMLYSNQNAYETQKLLGNIYMQFELLDNLKFRTSLGLDYTASQGHTFSPIYTLSSYDFNLYSTASQTMTKAKSLIWDNLLTYNFDLNDEHHFETMLGTSSYNYEGESMYGSNVNLIFNDLSHAWLSNATNTDGAQITLNGGPYAQNKRMSYFGRVNYNFKETYLLNVTFRADGSSQFADGNRWGYFPSISGGWIMTNENFMEKTQGWLDYFKVRASWGQVGNQNLGNFQYLSRITYAYTNYNFGSEEAVQTPGAYPNSLANPDLVWETSEQLDLGFDARFFNSKLQVAFDWYNKTTKDWLISIPTLATSGVESQYINGGDITNKGVEVALSYRENVSEDFSFSVGVNGAFNKNEVGNIPTSDGIIHGETNQLWDNSPEFYRAEEGHPLGYFWGYQTAGVFQTEEDVQNYVGADGTQILPDAEPGDLIYVDVNGDGVIDTNDKTEIGSPMPKLNYGFNIGANYKAFDLSIQTNGVAGNQIVQSYRNQSSAYANYSGEYLDRWHGPGSSNDLPRLTLDNRNYTKFSDIYVKDGDFLRISNVTLGFDIAKVIKKENFFASQLRVYFSALNLYTFTKYTGMDPEVGYGVSTDEYNFSSGVDVGYYPRPKTYMVGLNIKF</sequence>
<evidence type="ECO:0000256" key="9">
    <source>
        <dbReference type="RuleBase" id="RU003357"/>
    </source>
</evidence>
<dbReference type="InterPro" id="IPR008969">
    <property type="entry name" value="CarboxyPept-like_regulatory"/>
</dbReference>
<dbReference type="GO" id="GO:0009279">
    <property type="term" value="C:cell outer membrane"/>
    <property type="evidence" value="ECO:0007669"/>
    <property type="project" value="UniProtKB-SubCell"/>
</dbReference>
<keyword evidence="3 8" id="KW-1134">Transmembrane beta strand</keyword>
<dbReference type="InterPro" id="IPR023997">
    <property type="entry name" value="TonB-dep_OMP_SusC/RagA_CS"/>
</dbReference>
<dbReference type="PROSITE" id="PS52016">
    <property type="entry name" value="TONB_DEPENDENT_REC_3"/>
    <property type="match status" value="1"/>
</dbReference>
<dbReference type="EMBL" id="FPBK01000012">
    <property type="protein sequence ID" value="SFU66638.1"/>
    <property type="molecule type" value="Genomic_DNA"/>
</dbReference>
<keyword evidence="10" id="KW-0732">Signal</keyword>
<dbReference type="InterPro" id="IPR036942">
    <property type="entry name" value="Beta-barrel_TonB_sf"/>
</dbReference>
<keyword evidence="7 8" id="KW-0998">Cell outer membrane</keyword>
<name>A0A1I7I117_9FLAO</name>
<evidence type="ECO:0000256" key="6">
    <source>
        <dbReference type="ARBA" id="ARBA00023136"/>
    </source>
</evidence>
<keyword evidence="4 8" id="KW-0812">Transmembrane</keyword>
<evidence type="ECO:0000313" key="14">
    <source>
        <dbReference type="Proteomes" id="UP000199138"/>
    </source>
</evidence>
<dbReference type="NCBIfam" id="TIGR04056">
    <property type="entry name" value="OMP_RagA_SusC"/>
    <property type="match status" value="1"/>
</dbReference>